<feature type="transmembrane region" description="Helical" evidence="6">
    <location>
        <begin position="12"/>
        <end position="31"/>
    </location>
</feature>
<feature type="transmembrane region" description="Helical" evidence="6">
    <location>
        <begin position="51"/>
        <end position="69"/>
    </location>
</feature>
<keyword evidence="8" id="KW-1185">Reference proteome</keyword>
<comment type="caution">
    <text evidence="7">The sequence shown here is derived from an EMBL/GenBank/DDBJ whole genome shotgun (WGS) entry which is preliminary data.</text>
</comment>
<evidence type="ECO:0000256" key="3">
    <source>
        <dbReference type="ARBA" id="ARBA00022679"/>
    </source>
</evidence>
<protein>
    <recommendedName>
        <fullName evidence="2">histidine kinase</fullName>
        <ecNumber evidence="2">2.7.13.3</ecNumber>
    </recommendedName>
</protein>
<sequence>MERLSAYGYETILALVLFANLVLIAQTAILCRSIANLPQRRIHHALPDTAALLLALYMTLLLGGSWSLIRMELPPDEWLLPQRWAVGIAAIVIGCTACERRLVPSLLLIGGGVLSLPPLDRLLPMSALLVLGMLTARLLFLAARTQRQRSRAVTAASIRAGLDLMPDGLLFARADHSAVLVNIAMLHFMERLCGRQYRNAAVFWRDLLAFDAPAVAEKELREDAVLFRFAAGDVWLVQRVQLAGDLDGWQLTASCVTELDAVTRELAAKNEALTNMIGAQKDLLARFEKAERHRALHEITSRVHDILGQRISMLQQLLASAAPKDALDTIVRIDSLLESVPLAQEAHPATLLADMTDTYRRLGIRIALTGELPRNLRRARAFAAIIREALSNAVCHGRANEIRITLTERRLRVSDNGIGCTTLRPGGGLTGMIRRMNELGGRLIITHTPHFELDAQIGEKQDD</sequence>
<dbReference type="GO" id="GO:0004673">
    <property type="term" value="F:protein histidine kinase activity"/>
    <property type="evidence" value="ECO:0007669"/>
    <property type="project" value="UniProtKB-EC"/>
</dbReference>
<dbReference type="STRING" id="679201.HMPREF9334_00768"/>
<evidence type="ECO:0000256" key="4">
    <source>
        <dbReference type="ARBA" id="ARBA00022777"/>
    </source>
</evidence>
<evidence type="ECO:0000256" key="6">
    <source>
        <dbReference type="SAM" id="Phobius"/>
    </source>
</evidence>
<keyword evidence="6" id="KW-0812">Transmembrane</keyword>
<keyword evidence="3" id="KW-0808">Transferase</keyword>
<dbReference type="SUPFAM" id="SSF55874">
    <property type="entry name" value="ATPase domain of HSP90 chaperone/DNA topoisomerase II/histidine kinase"/>
    <property type="match status" value="1"/>
</dbReference>
<dbReference type="OrthoDB" id="9781904at2"/>
<comment type="catalytic activity">
    <reaction evidence="1">
        <text>ATP + protein L-histidine = ADP + protein N-phospho-L-histidine.</text>
        <dbReference type="EC" id="2.7.13.3"/>
    </reaction>
</comment>
<evidence type="ECO:0000256" key="1">
    <source>
        <dbReference type="ARBA" id="ARBA00000085"/>
    </source>
</evidence>
<dbReference type="PANTHER" id="PTHR24421">
    <property type="entry name" value="NITRATE/NITRITE SENSOR PROTEIN NARX-RELATED"/>
    <property type="match status" value="1"/>
</dbReference>
<dbReference type="Gene3D" id="3.30.565.10">
    <property type="entry name" value="Histidine kinase-like ATPase, C-terminal domain"/>
    <property type="match status" value="1"/>
</dbReference>
<proteinExistence type="predicted"/>
<dbReference type="PATRIC" id="fig|679201.3.peg.776"/>
<reference evidence="7 8" key="1">
    <citation type="submission" date="2011-08" db="EMBL/GenBank/DDBJ databases">
        <title>The Genome Sequence of Selenomonas infelix ATCC 43532.</title>
        <authorList>
            <consortium name="The Broad Institute Genome Sequencing Platform"/>
            <person name="Earl A."/>
            <person name="Ward D."/>
            <person name="Feldgarden M."/>
            <person name="Gevers D."/>
            <person name="Izard J."/>
            <person name="Blanton J.M."/>
            <person name="Baranova O.V."/>
            <person name="Dewhirst F.E."/>
            <person name="Young S.K."/>
            <person name="Zeng Q."/>
            <person name="Gargeya S."/>
            <person name="Fitzgerald M."/>
            <person name="Haas B."/>
            <person name="Abouelleil A."/>
            <person name="Alvarado L."/>
            <person name="Arachchi H.M."/>
            <person name="Berlin A."/>
            <person name="Brown A."/>
            <person name="Chapman S.B."/>
            <person name="Chen Z."/>
            <person name="Dunbar C."/>
            <person name="Freedman E."/>
            <person name="Gearin G."/>
            <person name="Gellesch M."/>
            <person name="Goldberg J."/>
            <person name="Griggs A."/>
            <person name="Gujja S."/>
            <person name="Heiman D."/>
            <person name="Howarth C."/>
            <person name="Larson L."/>
            <person name="Lui A."/>
            <person name="MacDonald P.J.P."/>
            <person name="Montmayeur A."/>
            <person name="Murphy C."/>
            <person name="Neiman D."/>
            <person name="Pearson M."/>
            <person name="Priest M."/>
            <person name="Roberts A."/>
            <person name="Saif S."/>
            <person name="Shea T."/>
            <person name="Shenoy N."/>
            <person name="Sisk P."/>
            <person name="Stolte C."/>
            <person name="Sykes S."/>
            <person name="Wortman J."/>
            <person name="Nusbaum C."/>
            <person name="Birren B."/>
        </authorList>
    </citation>
    <scope>NUCLEOTIDE SEQUENCE [LARGE SCALE GENOMIC DNA]</scope>
    <source>
        <strain evidence="7 8">ATCC 43532</strain>
    </source>
</reference>
<evidence type="ECO:0000256" key="5">
    <source>
        <dbReference type="ARBA" id="ARBA00023012"/>
    </source>
</evidence>
<dbReference type="GO" id="GO:0000160">
    <property type="term" value="P:phosphorelay signal transduction system"/>
    <property type="evidence" value="ECO:0007669"/>
    <property type="project" value="UniProtKB-KW"/>
</dbReference>
<evidence type="ECO:0000313" key="8">
    <source>
        <dbReference type="Proteomes" id="UP000004129"/>
    </source>
</evidence>
<dbReference type="HOGENOM" id="CLU_047228_0_0_9"/>
<accession>G5GNW4</accession>
<dbReference type="PANTHER" id="PTHR24421:SF10">
    <property type="entry name" value="NITRATE_NITRITE SENSOR PROTEIN NARQ"/>
    <property type="match status" value="1"/>
</dbReference>
<dbReference type="eggNOG" id="COG4585">
    <property type="taxonomic scope" value="Bacteria"/>
</dbReference>
<dbReference type="InterPro" id="IPR050482">
    <property type="entry name" value="Sensor_HK_TwoCompSys"/>
</dbReference>
<evidence type="ECO:0000256" key="2">
    <source>
        <dbReference type="ARBA" id="ARBA00012438"/>
    </source>
</evidence>
<dbReference type="InterPro" id="IPR036890">
    <property type="entry name" value="HATPase_C_sf"/>
</dbReference>
<keyword evidence="6" id="KW-1133">Transmembrane helix</keyword>
<organism evidence="7 8">
    <name type="scientific">Selenomonas infelix ATCC 43532</name>
    <dbReference type="NCBI Taxonomy" id="679201"/>
    <lineage>
        <taxon>Bacteria</taxon>
        <taxon>Bacillati</taxon>
        <taxon>Bacillota</taxon>
        <taxon>Negativicutes</taxon>
        <taxon>Selenomonadales</taxon>
        <taxon>Selenomonadaceae</taxon>
        <taxon>Selenomonas</taxon>
    </lineage>
</organism>
<dbReference type="Proteomes" id="UP000004129">
    <property type="component" value="Unassembled WGS sequence"/>
</dbReference>
<dbReference type="RefSeq" id="WP_006692218.1">
    <property type="nucleotide sequence ID" value="NZ_JH376798.1"/>
</dbReference>
<evidence type="ECO:0000313" key="7">
    <source>
        <dbReference type="EMBL" id="EHG21351.1"/>
    </source>
</evidence>
<keyword evidence="4" id="KW-0418">Kinase</keyword>
<keyword evidence="6" id="KW-0472">Membrane</keyword>
<feature type="transmembrane region" description="Helical" evidence="6">
    <location>
        <begin position="122"/>
        <end position="142"/>
    </location>
</feature>
<dbReference type="AlphaFoldDB" id="G5GNW4"/>
<dbReference type="EMBL" id="ACZM01000007">
    <property type="protein sequence ID" value="EHG21351.1"/>
    <property type="molecule type" value="Genomic_DNA"/>
</dbReference>
<keyword evidence="5" id="KW-0902">Two-component regulatory system</keyword>
<name>G5GNW4_9FIRM</name>
<gene>
    <name evidence="7" type="ORF">HMPREF9334_00768</name>
</gene>
<dbReference type="EC" id="2.7.13.3" evidence="2"/>